<keyword evidence="9" id="KW-1185">Reference proteome</keyword>
<sequence>MESGAGHGKSYKSESQRDSGQGGGSSDTGLPPRLIQQYQQSDSRGLVGYGSSSILRLEQEQEQQQRQQHYAQAAMAAMAGHGMRGGPAARSASQVDVTTSAMAAGGMGRGDQYGCEGQSGRSNLSPGVTCGISALSRRKQQETTMAAAAVKSVEAAKEAKKQAAAPATKRPPTKDRHTKVDGRGRRIRMPATCAARIFQLTRELKHKSDGETIEWLLRHAEAAIIAATGTGTVPALYSSIVGPLRGSASMQAVAAAGRAPSLQGINLGFTALTSRTPSHQLLEISSARMQAEQMQSSRSNTGWGSMSSAPEERALDISRSAGMQEGMSCIRETISGFHDHEAANMVAGRRSPSETHGLDSLQDTSSRSKRPRGAAAAAGQLSRLKEEIDQSSRSIQQTSSSTRQLSSQQVATGAAGISSASLMQPAAAAAMWAVAAAAAAASGVPAANVTPMSSSNSAGIQATAGTVWMLPLTTSSSSSATSAGMQQVMPETCTGGPTTVSYELQQQQQQQQQHIWSFPSTAGQYRMLTAAQGAGSSNVSSTSMITLLPAPSNIQAAGAGSMGLELQGRSISHMQQQQQGHQMSLAAGSTMQLLQQQQQQQGIQQQLHPPTFLGLGAAARDQAAGQSNSSGLLAALQAYSRNLQHNLDQQRSSMLLQQQQQQSSAAAGPQQQQQAQGESTGDDPTRSR</sequence>
<evidence type="ECO:0000256" key="2">
    <source>
        <dbReference type="ARBA" id="ARBA00023015"/>
    </source>
</evidence>
<feature type="region of interest" description="Disordered" evidence="6">
    <location>
        <begin position="348"/>
        <end position="409"/>
    </location>
</feature>
<feature type="region of interest" description="Disordered" evidence="6">
    <location>
        <begin position="649"/>
        <end position="688"/>
    </location>
</feature>
<accession>A0ABP0TLD6</accession>
<evidence type="ECO:0000256" key="3">
    <source>
        <dbReference type="ARBA" id="ARBA00023125"/>
    </source>
</evidence>
<comment type="subcellular location">
    <subcellularLocation>
        <location evidence="1">Nucleus</location>
    </subcellularLocation>
</comment>
<organism evidence="8 9">
    <name type="scientific">Sphagnum troendelagicum</name>
    <dbReference type="NCBI Taxonomy" id="128251"/>
    <lineage>
        <taxon>Eukaryota</taxon>
        <taxon>Viridiplantae</taxon>
        <taxon>Streptophyta</taxon>
        <taxon>Embryophyta</taxon>
        <taxon>Bryophyta</taxon>
        <taxon>Sphagnophytina</taxon>
        <taxon>Sphagnopsida</taxon>
        <taxon>Sphagnales</taxon>
        <taxon>Sphagnaceae</taxon>
        <taxon>Sphagnum</taxon>
    </lineage>
</organism>
<dbReference type="Proteomes" id="UP001497512">
    <property type="component" value="Chromosome 12"/>
</dbReference>
<evidence type="ECO:0000313" key="8">
    <source>
        <dbReference type="EMBL" id="CAK9199509.1"/>
    </source>
</evidence>
<feature type="compositionally biased region" description="Low complexity" evidence="6">
    <location>
        <begin position="649"/>
        <end position="676"/>
    </location>
</feature>
<dbReference type="Pfam" id="PF03634">
    <property type="entry name" value="TCP"/>
    <property type="match status" value="1"/>
</dbReference>
<evidence type="ECO:0000259" key="7">
    <source>
        <dbReference type="PROSITE" id="PS51369"/>
    </source>
</evidence>
<dbReference type="PANTHER" id="PTHR31072:SF170">
    <property type="entry name" value="TRANSCRIPTION FACTOR TCP15-RELATED"/>
    <property type="match status" value="1"/>
</dbReference>
<keyword evidence="3" id="KW-0238">DNA-binding</keyword>
<keyword evidence="5" id="KW-0539">Nucleus</keyword>
<feature type="domain" description="TCP" evidence="7">
    <location>
        <begin position="173"/>
        <end position="227"/>
    </location>
</feature>
<feature type="compositionally biased region" description="Basic and acidic residues" evidence="6">
    <location>
        <begin position="172"/>
        <end position="183"/>
    </location>
</feature>
<feature type="region of interest" description="Disordered" evidence="6">
    <location>
        <begin position="1"/>
        <end position="51"/>
    </location>
</feature>
<evidence type="ECO:0000313" key="9">
    <source>
        <dbReference type="Proteomes" id="UP001497512"/>
    </source>
</evidence>
<keyword evidence="4" id="KW-0804">Transcription</keyword>
<evidence type="ECO:0000256" key="6">
    <source>
        <dbReference type="SAM" id="MobiDB-lite"/>
    </source>
</evidence>
<feature type="region of interest" description="Disordered" evidence="6">
    <location>
        <begin position="292"/>
        <end position="311"/>
    </location>
</feature>
<evidence type="ECO:0000256" key="4">
    <source>
        <dbReference type="ARBA" id="ARBA00023163"/>
    </source>
</evidence>
<dbReference type="PANTHER" id="PTHR31072">
    <property type="entry name" value="TRANSCRIPTION FACTOR TCP4-RELATED"/>
    <property type="match status" value="1"/>
</dbReference>
<dbReference type="InterPro" id="IPR017887">
    <property type="entry name" value="TF_TCP_subgr"/>
</dbReference>
<gene>
    <name evidence="8" type="ORF">CSSPTR1EN2_LOCUS4972</name>
</gene>
<keyword evidence="2" id="KW-0805">Transcription regulation</keyword>
<reference evidence="8" key="1">
    <citation type="submission" date="2024-02" db="EMBL/GenBank/DDBJ databases">
        <authorList>
            <consortium name="ELIXIR-Norway"/>
            <consortium name="Elixir Norway"/>
        </authorList>
    </citation>
    <scope>NUCLEOTIDE SEQUENCE</scope>
</reference>
<dbReference type="InterPro" id="IPR005333">
    <property type="entry name" value="Transcription_factor_TCP"/>
</dbReference>
<name>A0ABP0TLD6_9BRYO</name>
<feature type="compositionally biased region" description="Low complexity" evidence="6">
    <location>
        <begin position="391"/>
        <end position="409"/>
    </location>
</feature>
<feature type="region of interest" description="Disordered" evidence="6">
    <location>
        <begin position="157"/>
        <end position="183"/>
    </location>
</feature>
<feature type="compositionally biased region" description="Polar residues" evidence="6">
    <location>
        <begin position="292"/>
        <end position="308"/>
    </location>
</feature>
<dbReference type="PROSITE" id="PS51369">
    <property type="entry name" value="TCP"/>
    <property type="match status" value="1"/>
</dbReference>
<proteinExistence type="predicted"/>
<evidence type="ECO:0000256" key="5">
    <source>
        <dbReference type="ARBA" id="ARBA00023242"/>
    </source>
</evidence>
<protein>
    <recommendedName>
        <fullName evidence="7">TCP domain-containing protein</fullName>
    </recommendedName>
</protein>
<dbReference type="EMBL" id="OZ019904">
    <property type="protein sequence ID" value="CAK9199509.1"/>
    <property type="molecule type" value="Genomic_DNA"/>
</dbReference>
<evidence type="ECO:0000256" key="1">
    <source>
        <dbReference type="ARBA" id="ARBA00004123"/>
    </source>
</evidence>